<sequence>MRSRLALDGRRRSSSHALSVRSVTVSPVSLAAWRLWSVLVR</sequence>
<protein>
    <submittedName>
        <fullName evidence="1">Uncharacterized protein</fullName>
    </submittedName>
</protein>
<proteinExistence type="predicted"/>
<accession>A0A1K2F5I9</accession>
<gene>
    <name evidence="1" type="ORF">SAMN02787144_103315</name>
</gene>
<dbReference type="Proteomes" id="UP000181909">
    <property type="component" value="Unassembled WGS sequence"/>
</dbReference>
<organism evidence="1 2">
    <name type="scientific">Streptomyces atratus</name>
    <dbReference type="NCBI Taxonomy" id="1893"/>
    <lineage>
        <taxon>Bacteria</taxon>
        <taxon>Bacillati</taxon>
        <taxon>Actinomycetota</taxon>
        <taxon>Actinomycetes</taxon>
        <taxon>Kitasatosporales</taxon>
        <taxon>Streptomycetaceae</taxon>
        <taxon>Streptomyces</taxon>
    </lineage>
</organism>
<dbReference type="EMBL" id="FPJO01000033">
    <property type="protein sequence ID" value="SFY43019.1"/>
    <property type="molecule type" value="Genomic_DNA"/>
</dbReference>
<evidence type="ECO:0000313" key="1">
    <source>
        <dbReference type="EMBL" id="SFY43019.1"/>
    </source>
</evidence>
<dbReference type="AlphaFoldDB" id="A0A1K2F5I9"/>
<reference evidence="1 2" key="1">
    <citation type="submission" date="2016-11" db="EMBL/GenBank/DDBJ databases">
        <authorList>
            <person name="Jaros S."/>
            <person name="Januszkiewicz K."/>
            <person name="Wedrychowicz H."/>
        </authorList>
    </citation>
    <scope>NUCLEOTIDE SEQUENCE [LARGE SCALE GENOMIC DNA]</scope>
    <source>
        <strain evidence="1 2">OK807</strain>
    </source>
</reference>
<evidence type="ECO:0000313" key="2">
    <source>
        <dbReference type="Proteomes" id="UP000181909"/>
    </source>
</evidence>
<name>A0A1K2F5I9_STRAR</name>